<gene>
    <name evidence="5" type="primary">FHAD1</name>
</gene>
<evidence type="ECO:0000259" key="3">
    <source>
        <dbReference type="PROSITE" id="PS50006"/>
    </source>
</evidence>
<accession>A0A6J1VDQ3</accession>
<keyword evidence="1" id="KW-0175">Coiled coil</keyword>
<evidence type="ECO:0000313" key="5">
    <source>
        <dbReference type="RefSeq" id="XP_026541397.1"/>
    </source>
</evidence>
<feature type="coiled-coil region" evidence="1">
    <location>
        <begin position="633"/>
        <end position="801"/>
    </location>
</feature>
<keyword evidence="4" id="KW-1185">Reference proteome</keyword>
<organism evidence="4 5">
    <name type="scientific">Notechis scutatus</name>
    <name type="common">mainland tiger snake</name>
    <dbReference type="NCBI Taxonomy" id="8663"/>
    <lineage>
        <taxon>Eukaryota</taxon>
        <taxon>Metazoa</taxon>
        <taxon>Chordata</taxon>
        <taxon>Craniata</taxon>
        <taxon>Vertebrata</taxon>
        <taxon>Euteleostomi</taxon>
        <taxon>Lepidosauria</taxon>
        <taxon>Squamata</taxon>
        <taxon>Bifurcata</taxon>
        <taxon>Unidentata</taxon>
        <taxon>Episquamata</taxon>
        <taxon>Toxicofera</taxon>
        <taxon>Serpentes</taxon>
        <taxon>Colubroidea</taxon>
        <taxon>Elapidae</taxon>
        <taxon>Hydrophiinae</taxon>
        <taxon>Notechis</taxon>
    </lineage>
</organism>
<feature type="domain" description="FHA" evidence="3">
    <location>
        <begin position="19"/>
        <end position="70"/>
    </location>
</feature>
<evidence type="ECO:0000256" key="2">
    <source>
        <dbReference type="SAM" id="MobiDB-lite"/>
    </source>
</evidence>
<sequence>MKAFLRSSDGVLALRPKITTIGKHEDSDIVLKSPGLEDHHAALEFSDAEYSFVLRDFNTGSGSFVNDCQIQNVAVKVGPGDLLRFGSGGPTFELVLDHPPQAPYPPVNRRIAWPGQIQVVRETASPPSATAAPQFPLLPSQQSSPASPSWPSAASGTSPRPPLRKRLPGSSWGRTVSSSAFSPEPSSWPPASLTGNGALPGPLASSHPGEGLLKEKEETILKLGEEINRLSAFESECSRKDTLIAELQHEISALNEKVVVTLAKKDTEFHQKLASLDKDSEAKAEEIRRLKEQVTGLQRNTSEVLYHSLSDRDLQIAHWKQENEALKKSHALTTGLVTSLQKDVVSKEQRIQQLKTETEKLRQESREKDSQLAYVSAQCCRIKAETQRELRDRDLSAHQSRIAELELQAGQSKEEVKKRCAEQEALTRRLAEATRAEGELKQEAERRSQQVQELGRRERLLRSEMEQAAAQAQRFRSQVAKALFPEPPEKALTNEQIVEEIRQAQESQQGSEQKEAELQKEVQIKALEMEKLSSNLALLKKLLDGFQGLLKASFSAKSLKGAISQLQSLGPLAPPVSGIQASLARILYSVLGWVEALESLLRNMGVDAPAADTGMAAYMKQLLDQHHSVTGQVQALQTQLRRAEESQHSTLREELRELKEQLEGAFQAREREIREEEKQQQKEILERRAALEGAELKEALEEERKRGRLLQAEVKELSEAMEGRRDLERTLNARVKESLGSLEDAKRGKAMAEEKLSVWERRLQGLEAEAESLRQKHQREISEYQEQVKQHARTIVELEKRLPSAAQQVEEEGAARPREAKKEPCKAPLPASPGLCIMDEFHAFLKEELAAAKQEIQANQAVIAELKRELCQARATMSDVIGELSDKQKAELEEKRSLVQSQARELGLLREKLSEASRTLAQRDTDLQATTEQLRKAREKVKELLAEAQEAKAMEPARVVQHKGVQTTGALQDQAPPAAKEPPLLCLADLGARCKGSRHEEVIRRQKEALAELRKKLRKLDKDTNNSQPLLVVRKGPAEKPEQAREKGPATMVLKVAMDAHQPPAGPSGTDLNVATERTARLEMADALDLSENLYLSLVRGLSGLMDVEQLMGLRTLKHLSQAEREKVSLLRQKNLELLLDRISKLKSRLQRKESLLREYEGDAGPFRSNKPSLQACRSEAAKLADQVYRDAEEKALLKEALERTRLQLSKEKRLNKALKKPKTPAARKPLSESPKAAEGPREACRPRVPCSGWA</sequence>
<dbReference type="InterPro" id="IPR052642">
    <property type="entry name" value="CC-FHA_domain"/>
</dbReference>
<name>A0A6J1VDQ3_9SAUR</name>
<feature type="coiled-coil region" evidence="1">
    <location>
        <begin position="996"/>
        <end position="1023"/>
    </location>
</feature>
<dbReference type="PANTHER" id="PTHR18853">
    <property type="entry name" value="FORKHEAD-ASSOCIATED DOMAIN-CONTAINING PROTEIN 1-RELATED"/>
    <property type="match status" value="1"/>
</dbReference>
<dbReference type="Gene3D" id="2.60.200.20">
    <property type="match status" value="1"/>
</dbReference>
<protein>
    <submittedName>
        <fullName evidence="5">Forkhead-associated domain-containing protein 1</fullName>
    </submittedName>
</protein>
<feature type="region of interest" description="Disordered" evidence="2">
    <location>
        <begin position="807"/>
        <end position="826"/>
    </location>
</feature>
<feature type="compositionally biased region" description="Low complexity" evidence="2">
    <location>
        <begin position="177"/>
        <end position="192"/>
    </location>
</feature>
<evidence type="ECO:0000313" key="4">
    <source>
        <dbReference type="Proteomes" id="UP000504612"/>
    </source>
</evidence>
<feature type="coiled-coil region" evidence="1">
    <location>
        <begin position="920"/>
        <end position="954"/>
    </location>
</feature>
<feature type="coiled-coil region" evidence="1">
    <location>
        <begin position="237"/>
        <end position="300"/>
    </location>
</feature>
<dbReference type="GeneID" id="113424002"/>
<dbReference type="KEGG" id="nss:113424002"/>
<feature type="coiled-coil region" evidence="1">
    <location>
        <begin position="842"/>
        <end position="869"/>
    </location>
</feature>
<feature type="compositionally biased region" description="Basic and acidic residues" evidence="2">
    <location>
        <begin position="813"/>
        <end position="825"/>
    </location>
</feature>
<feature type="region of interest" description="Disordered" evidence="2">
    <location>
        <begin position="1212"/>
        <end position="1255"/>
    </location>
</feature>
<evidence type="ECO:0000256" key="1">
    <source>
        <dbReference type="SAM" id="Coils"/>
    </source>
</evidence>
<feature type="region of interest" description="Disordered" evidence="2">
    <location>
        <begin position="122"/>
        <end position="210"/>
    </location>
</feature>
<dbReference type="AlphaFoldDB" id="A0A6J1VDQ3"/>
<dbReference type="Proteomes" id="UP000504612">
    <property type="component" value="Unplaced"/>
</dbReference>
<dbReference type="PANTHER" id="PTHR18853:SF7">
    <property type="entry name" value="FORKHEAD-ASSOCIATED DOMAIN-CONTAINING PROTEIN 1"/>
    <property type="match status" value="1"/>
</dbReference>
<dbReference type="SMART" id="SM00240">
    <property type="entry name" value="FHA"/>
    <property type="match status" value="1"/>
</dbReference>
<dbReference type="InterPro" id="IPR000253">
    <property type="entry name" value="FHA_dom"/>
</dbReference>
<dbReference type="InterPro" id="IPR008984">
    <property type="entry name" value="SMAD_FHA_dom_sf"/>
</dbReference>
<dbReference type="Pfam" id="PF00498">
    <property type="entry name" value="FHA"/>
    <property type="match status" value="1"/>
</dbReference>
<dbReference type="RefSeq" id="XP_026541397.1">
    <property type="nucleotide sequence ID" value="XM_026685612.1"/>
</dbReference>
<feature type="compositionally biased region" description="Low complexity" evidence="2">
    <location>
        <begin position="123"/>
        <end position="158"/>
    </location>
</feature>
<feature type="region of interest" description="Disordered" evidence="2">
    <location>
        <begin position="434"/>
        <end position="454"/>
    </location>
</feature>
<dbReference type="PROSITE" id="PS50006">
    <property type="entry name" value="FHA_DOMAIN"/>
    <property type="match status" value="1"/>
</dbReference>
<dbReference type="CTD" id="114827"/>
<feature type="coiled-coil region" evidence="1">
    <location>
        <begin position="1133"/>
        <end position="1163"/>
    </location>
</feature>
<dbReference type="SUPFAM" id="SSF49879">
    <property type="entry name" value="SMAD/FHA domain"/>
    <property type="match status" value="1"/>
</dbReference>
<reference evidence="5" key="1">
    <citation type="submission" date="2025-08" db="UniProtKB">
        <authorList>
            <consortium name="RefSeq"/>
        </authorList>
    </citation>
    <scope>IDENTIFICATION</scope>
</reference>
<proteinExistence type="predicted"/>
<feature type="coiled-coil region" evidence="1">
    <location>
        <begin position="337"/>
        <end position="371"/>
    </location>
</feature>